<dbReference type="InterPro" id="IPR000073">
    <property type="entry name" value="AB_hydrolase_1"/>
</dbReference>
<dbReference type="EMBL" id="JBHTAP010000001">
    <property type="protein sequence ID" value="MFC7235608.1"/>
    <property type="molecule type" value="Genomic_DNA"/>
</dbReference>
<dbReference type="RefSeq" id="WP_276233745.1">
    <property type="nucleotide sequence ID" value="NZ_CP119802.1"/>
</dbReference>
<evidence type="ECO:0000313" key="4">
    <source>
        <dbReference type="Proteomes" id="UP001596398"/>
    </source>
</evidence>
<keyword evidence="4" id="KW-1185">Reference proteome</keyword>
<accession>A0ABD5ZQ59</accession>
<name>A0ABD5ZQ59_9EURY</name>
<dbReference type="GeneID" id="79267305"/>
<keyword evidence="1 3" id="KW-0378">Hydrolase</keyword>
<dbReference type="Proteomes" id="UP001596398">
    <property type="component" value="Unassembled WGS sequence"/>
</dbReference>
<reference evidence="3 4" key="1">
    <citation type="journal article" date="2019" name="Int. J. Syst. Evol. Microbiol.">
        <title>The Global Catalogue of Microorganisms (GCM) 10K type strain sequencing project: providing services to taxonomists for standard genome sequencing and annotation.</title>
        <authorList>
            <consortium name="The Broad Institute Genomics Platform"/>
            <consortium name="The Broad Institute Genome Sequencing Center for Infectious Disease"/>
            <person name="Wu L."/>
            <person name="Ma J."/>
        </authorList>
    </citation>
    <scope>NUCLEOTIDE SEQUENCE [LARGE SCALE GENOMIC DNA]</scope>
    <source>
        <strain evidence="3 4">DT85</strain>
    </source>
</reference>
<organism evidence="3 4">
    <name type="scientific">Halosegnis marinus</name>
    <dbReference type="NCBI Taxonomy" id="3034023"/>
    <lineage>
        <taxon>Archaea</taxon>
        <taxon>Methanobacteriati</taxon>
        <taxon>Methanobacteriota</taxon>
        <taxon>Stenosarchaea group</taxon>
        <taxon>Halobacteria</taxon>
        <taxon>Halobacteriales</taxon>
        <taxon>Natronomonadaceae</taxon>
        <taxon>Halosegnis</taxon>
    </lineage>
</organism>
<proteinExistence type="predicted"/>
<dbReference type="InterPro" id="IPR029058">
    <property type="entry name" value="AB_hydrolase_fold"/>
</dbReference>
<dbReference type="AlphaFoldDB" id="A0ABD5ZQ59"/>
<protein>
    <submittedName>
        <fullName evidence="3">Alpha/beta fold hydrolase</fullName>
    </submittedName>
</protein>
<dbReference type="Gene3D" id="3.40.50.1820">
    <property type="entry name" value="alpha/beta hydrolase"/>
    <property type="match status" value="1"/>
</dbReference>
<comment type="caution">
    <text evidence="3">The sequence shown here is derived from an EMBL/GenBank/DDBJ whole genome shotgun (WGS) entry which is preliminary data.</text>
</comment>
<dbReference type="InterPro" id="IPR000639">
    <property type="entry name" value="Epox_hydrolase-like"/>
</dbReference>
<dbReference type="PRINTS" id="PR00111">
    <property type="entry name" value="ABHYDROLASE"/>
</dbReference>
<evidence type="ECO:0000313" key="3">
    <source>
        <dbReference type="EMBL" id="MFC7235608.1"/>
    </source>
</evidence>
<dbReference type="Pfam" id="PF00561">
    <property type="entry name" value="Abhydrolase_1"/>
    <property type="match status" value="1"/>
</dbReference>
<gene>
    <name evidence="3" type="ORF">ACFQJ4_09815</name>
</gene>
<evidence type="ECO:0000256" key="1">
    <source>
        <dbReference type="ARBA" id="ARBA00022801"/>
    </source>
</evidence>
<sequence>MNTAEEWAEAQGFETGVAETSEVSLHYVAAGPETAPMVVLLHGFPEFWYTWRKQLAPLAEEFRVVAPDLRGYNRSDRPRGVEAYGLSRLRNDVYELIQSFGRGSAHLVGHDWGGSLALSFARHHPAHVDRLVVANTLDPERLGAQIRGTQLLRSWYTGLFQLPRVPEAALSADDFRALRALFDATATEDAYTDADLDRYRVAWEREGALRAGVNYYRALGRSTLRDALSLRGPERIYVPTRVLWGQDDEALRPAVADALCDGIDDPDLKRYDDATHWLHAERPERFVEDVRAFLA</sequence>
<dbReference type="GO" id="GO:0016787">
    <property type="term" value="F:hydrolase activity"/>
    <property type="evidence" value="ECO:0007669"/>
    <property type="project" value="UniProtKB-KW"/>
</dbReference>
<feature type="domain" description="AB hydrolase-1" evidence="2">
    <location>
        <begin position="36"/>
        <end position="283"/>
    </location>
</feature>
<dbReference type="PANTHER" id="PTHR43329">
    <property type="entry name" value="EPOXIDE HYDROLASE"/>
    <property type="match status" value="1"/>
</dbReference>
<evidence type="ECO:0000259" key="2">
    <source>
        <dbReference type="Pfam" id="PF00561"/>
    </source>
</evidence>
<dbReference type="PRINTS" id="PR00412">
    <property type="entry name" value="EPOXHYDRLASE"/>
</dbReference>
<dbReference type="SUPFAM" id="SSF53474">
    <property type="entry name" value="alpha/beta-Hydrolases"/>
    <property type="match status" value="1"/>
</dbReference>